<dbReference type="GO" id="GO:0019856">
    <property type="term" value="P:pyrimidine nucleobase biosynthetic process"/>
    <property type="evidence" value="ECO:0007669"/>
    <property type="project" value="TreeGrafter"/>
</dbReference>
<proteinExistence type="predicted"/>
<dbReference type="InterPro" id="IPR004468">
    <property type="entry name" value="CTP_synthase"/>
</dbReference>
<dbReference type="InterPro" id="IPR029062">
    <property type="entry name" value="Class_I_gatase-like"/>
</dbReference>
<sequence>MASSNLMSNVPGSRISGWNGLPPEILTWKTINQEVESMNYIRYVMEMIEEKEEIPIVELGDHLYFVGFQFHPEFKSRPGKPSALFLGVPNQMDELVLSCGWKGELWLDTKVLGERMYSAFEQMSASYVVGHTPYYCLQQKQKVVLICICCLDSPLIKEMEEAS</sequence>
<dbReference type="PANTHER" id="PTHR11550">
    <property type="entry name" value="CTP SYNTHASE"/>
    <property type="match status" value="1"/>
</dbReference>
<evidence type="ECO:0000313" key="1">
    <source>
        <dbReference type="EMBL" id="CAI9263132.1"/>
    </source>
</evidence>
<evidence type="ECO:0008006" key="3">
    <source>
        <dbReference type="Google" id="ProtNLM"/>
    </source>
</evidence>
<dbReference type="SUPFAM" id="SSF52317">
    <property type="entry name" value="Class I glutamine amidotransferase-like"/>
    <property type="match status" value="1"/>
</dbReference>
<protein>
    <recommendedName>
        <fullName evidence="3">CTP synthase (glutamine hydrolyzing)</fullName>
    </recommendedName>
</protein>
<dbReference type="EMBL" id="OX465086">
    <property type="protein sequence ID" value="CAI9263132.1"/>
    <property type="molecule type" value="Genomic_DNA"/>
</dbReference>
<dbReference type="GO" id="GO:0003883">
    <property type="term" value="F:CTP synthase activity"/>
    <property type="evidence" value="ECO:0007669"/>
    <property type="project" value="InterPro"/>
</dbReference>
<dbReference type="PANTHER" id="PTHR11550:SF34">
    <property type="entry name" value="CTP SYNTHASE"/>
    <property type="match status" value="1"/>
</dbReference>
<dbReference type="Proteomes" id="UP001177003">
    <property type="component" value="Chromosome 0"/>
</dbReference>
<keyword evidence="2" id="KW-1185">Reference proteome</keyword>
<reference evidence="1" key="1">
    <citation type="submission" date="2023-04" db="EMBL/GenBank/DDBJ databases">
        <authorList>
            <person name="Vijverberg K."/>
            <person name="Xiong W."/>
            <person name="Schranz E."/>
        </authorList>
    </citation>
    <scope>NUCLEOTIDE SEQUENCE</scope>
</reference>
<evidence type="ECO:0000313" key="2">
    <source>
        <dbReference type="Proteomes" id="UP001177003"/>
    </source>
</evidence>
<name>A0AA35Y719_LACSI</name>
<accession>A0AA35Y719</accession>
<dbReference type="GO" id="GO:0006241">
    <property type="term" value="P:CTP biosynthetic process"/>
    <property type="evidence" value="ECO:0007669"/>
    <property type="project" value="TreeGrafter"/>
</dbReference>
<dbReference type="Gene3D" id="3.40.50.880">
    <property type="match status" value="1"/>
</dbReference>
<organism evidence="1 2">
    <name type="scientific">Lactuca saligna</name>
    <name type="common">Willowleaf lettuce</name>
    <dbReference type="NCBI Taxonomy" id="75948"/>
    <lineage>
        <taxon>Eukaryota</taxon>
        <taxon>Viridiplantae</taxon>
        <taxon>Streptophyta</taxon>
        <taxon>Embryophyta</taxon>
        <taxon>Tracheophyta</taxon>
        <taxon>Spermatophyta</taxon>
        <taxon>Magnoliopsida</taxon>
        <taxon>eudicotyledons</taxon>
        <taxon>Gunneridae</taxon>
        <taxon>Pentapetalae</taxon>
        <taxon>asterids</taxon>
        <taxon>campanulids</taxon>
        <taxon>Asterales</taxon>
        <taxon>Asteraceae</taxon>
        <taxon>Cichorioideae</taxon>
        <taxon>Cichorieae</taxon>
        <taxon>Lactucinae</taxon>
        <taxon>Lactuca</taxon>
    </lineage>
</organism>
<dbReference type="GO" id="GO:0042802">
    <property type="term" value="F:identical protein binding"/>
    <property type="evidence" value="ECO:0007669"/>
    <property type="project" value="TreeGrafter"/>
</dbReference>
<dbReference type="AlphaFoldDB" id="A0AA35Y719"/>
<gene>
    <name evidence="1" type="ORF">LSALG_LOCUS3833</name>
</gene>